<accession>A0AAN9QL90</accession>
<sequence length="131" mass="14546">MCNLDIVSILVVEILNCSRNCSSKTEDHVFFTSLLHFAKLDDQKLRIVFALDKRKTSVYVRVSVLYGYLGPREEKLMENYLSWVQALASAWGFMLLVALMCCCLSTKPRQDSNIISGNGGCTCDGGGHACV</sequence>
<reference evidence="2 3" key="1">
    <citation type="submission" date="2024-01" db="EMBL/GenBank/DDBJ databases">
        <title>The genomes of 5 underutilized Papilionoideae crops provide insights into root nodulation and disease resistanc.</title>
        <authorList>
            <person name="Jiang F."/>
        </authorList>
    </citation>
    <scope>NUCLEOTIDE SEQUENCE [LARGE SCALE GENOMIC DNA]</scope>
    <source>
        <strain evidence="2">LVBAO_FW01</strain>
        <tissue evidence="2">Leaves</tissue>
    </source>
</reference>
<organism evidence="2 3">
    <name type="scientific">Canavalia gladiata</name>
    <name type="common">Sword bean</name>
    <name type="synonym">Dolichos gladiatus</name>
    <dbReference type="NCBI Taxonomy" id="3824"/>
    <lineage>
        <taxon>Eukaryota</taxon>
        <taxon>Viridiplantae</taxon>
        <taxon>Streptophyta</taxon>
        <taxon>Embryophyta</taxon>
        <taxon>Tracheophyta</taxon>
        <taxon>Spermatophyta</taxon>
        <taxon>Magnoliopsida</taxon>
        <taxon>eudicotyledons</taxon>
        <taxon>Gunneridae</taxon>
        <taxon>Pentapetalae</taxon>
        <taxon>rosids</taxon>
        <taxon>fabids</taxon>
        <taxon>Fabales</taxon>
        <taxon>Fabaceae</taxon>
        <taxon>Papilionoideae</taxon>
        <taxon>50 kb inversion clade</taxon>
        <taxon>NPAAA clade</taxon>
        <taxon>indigoferoid/millettioid clade</taxon>
        <taxon>Phaseoleae</taxon>
        <taxon>Canavalia</taxon>
    </lineage>
</organism>
<dbReference type="EMBL" id="JAYMYQ010000004">
    <property type="protein sequence ID" value="KAK7339724.1"/>
    <property type="molecule type" value="Genomic_DNA"/>
</dbReference>
<protein>
    <submittedName>
        <fullName evidence="2">Uncharacterized protein</fullName>
    </submittedName>
</protein>
<evidence type="ECO:0000313" key="2">
    <source>
        <dbReference type="EMBL" id="KAK7339724.1"/>
    </source>
</evidence>
<keyword evidence="3" id="KW-1185">Reference proteome</keyword>
<proteinExistence type="predicted"/>
<comment type="caution">
    <text evidence="2">The sequence shown here is derived from an EMBL/GenBank/DDBJ whole genome shotgun (WGS) entry which is preliminary data.</text>
</comment>
<dbReference type="AlphaFoldDB" id="A0AAN9QL90"/>
<keyword evidence="1" id="KW-1133">Transmembrane helix</keyword>
<evidence type="ECO:0000313" key="3">
    <source>
        <dbReference type="Proteomes" id="UP001367508"/>
    </source>
</evidence>
<feature type="transmembrane region" description="Helical" evidence="1">
    <location>
        <begin position="80"/>
        <end position="104"/>
    </location>
</feature>
<dbReference type="Proteomes" id="UP001367508">
    <property type="component" value="Unassembled WGS sequence"/>
</dbReference>
<keyword evidence="1" id="KW-0812">Transmembrane</keyword>
<keyword evidence="1" id="KW-0472">Membrane</keyword>
<name>A0AAN9QL90_CANGL</name>
<evidence type="ECO:0000256" key="1">
    <source>
        <dbReference type="SAM" id="Phobius"/>
    </source>
</evidence>
<gene>
    <name evidence="2" type="ORF">VNO77_20405</name>
</gene>